<name>A0A078G8C8_BRANA</name>
<sequence length="79" mass="9163">MCVVLLRQLLCTSVSLQRREIHAFSETVFNCSQNPLVGFFNVNVDFSDTKQAFFLIRTRCDTLTSLIHVPFSFLLIYTR</sequence>
<proteinExistence type="predicted"/>
<dbReference type="EMBL" id="LK032122">
    <property type="protein sequence ID" value="CDY21641.1"/>
    <property type="molecule type" value="Genomic_DNA"/>
</dbReference>
<evidence type="ECO:0000313" key="2">
    <source>
        <dbReference type="Proteomes" id="UP000028999"/>
    </source>
</evidence>
<dbReference type="PaxDb" id="3708-A0A078G8C8"/>
<gene>
    <name evidence="1" type="primary">BnaC09g46510D</name>
    <name evidence="1" type="ORF">GSBRNA2T00016123001</name>
</gene>
<accession>A0A078G8C8</accession>
<organism evidence="1 2">
    <name type="scientific">Brassica napus</name>
    <name type="common">Rape</name>
    <dbReference type="NCBI Taxonomy" id="3708"/>
    <lineage>
        <taxon>Eukaryota</taxon>
        <taxon>Viridiplantae</taxon>
        <taxon>Streptophyta</taxon>
        <taxon>Embryophyta</taxon>
        <taxon>Tracheophyta</taxon>
        <taxon>Spermatophyta</taxon>
        <taxon>Magnoliopsida</taxon>
        <taxon>eudicotyledons</taxon>
        <taxon>Gunneridae</taxon>
        <taxon>Pentapetalae</taxon>
        <taxon>rosids</taxon>
        <taxon>malvids</taxon>
        <taxon>Brassicales</taxon>
        <taxon>Brassicaceae</taxon>
        <taxon>Brassiceae</taxon>
        <taxon>Brassica</taxon>
    </lineage>
</organism>
<dbReference type="Gramene" id="CDY21641">
    <property type="protein sequence ID" value="CDY21641"/>
    <property type="gene ID" value="GSBRNA2T00016123001"/>
</dbReference>
<evidence type="ECO:0000313" key="1">
    <source>
        <dbReference type="EMBL" id="CDY21641.1"/>
    </source>
</evidence>
<protein>
    <submittedName>
        <fullName evidence="1">BnaC09g46510D protein</fullName>
    </submittedName>
</protein>
<dbReference type="AlphaFoldDB" id="A0A078G8C8"/>
<dbReference type="Proteomes" id="UP000028999">
    <property type="component" value="Unassembled WGS sequence"/>
</dbReference>
<reference evidence="1 2" key="1">
    <citation type="journal article" date="2014" name="Science">
        <title>Plant genetics. Early allopolyploid evolution in the post-Neolithic Brassica napus oilseed genome.</title>
        <authorList>
            <person name="Chalhoub B."/>
            <person name="Denoeud F."/>
            <person name="Liu S."/>
            <person name="Parkin I.A."/>
            <person name="Tang H."/>
            <person name="Wang X."/>
            <person name="Chiquet J."/>
            <person name="Belcram H."/>
            <person name="Tong C."/>
            <person name="Samans B."/>
            <person name="Correa M."/>
            <person name="Da Silva C."/>
            <person name="Just J."/>
            <person name="Falentin C."/>
            <person name="Koh C.S."/>
            <person name="Le Clainche I."/>
            <person name="Bernard M."/>
            <person name="Bento P."/>
            <person name="Noel B."/>
            <person name="Labadie K."/>
            <person name="Alberti A."/>
            <person name="Charles M."/>
            <person name="Arnaud D."/>
            <person name="Guo H."/>
            <person name="Daviaud C."/>
            <person name="Alamery S."/>
            <person name="Jabbari K."/>
            <person name="Zhao M."/>
            <person name="Edger P.P."/>
            <person name="Chelaifa H."/>
            <person name="Tack D."/>
            <person name="Lassalle G."/>
            <person name="Mestiri I."/>
            <person name="Schnel N."/>
            <person name="Le Paslier M.C."/>
            <person name="Fan G."/>
            <person name="Renault V."/>
            <person name="Bayer P.E."/>
            <person name="Golicz A.A."/>
            <person name="Manoli S."/>
            <person name="Lee T.H."/>
            <person name="Thi V.H."/>
            <person name="Chalabi S."/>
            <person name="Hu Q."/>
            <person name="Fan C."/>
            <person name="Tollenaere R."/>
            <person name="Lu Y."/>
            <person name="Battail C."/>
            <person name="Shen J."/>
            <person name="Sidebottom C.H."/>
            <person name="Wang X."/>
            <person name="Canaguier A."/>
            <person name="Chauveau A."/>
            <person name="Berard A."/>
            <person name="Deniot G."/>
            <person name="Guan M."/>
            <person name="Liu Z."/>
            <person name="Sun F."/>
            <person name="Lim Y.P."/>
            <person name="Lyons E."/>
            <person name="Town C.D."/>
            <person name="Bancroft I."/>
            <person name="Wang X."/>
            <person name="Meng J."/>
            <person name="Ma J."/>
            <person name="Pires J.C."/>
            <person name="King G.J."/>
            <person name="Brunel D."/>
            <person name="Delourme R."/>
            <person name="Renard M."/>
            <person name="Aury J.M."/>
            <person name="Adams K.L."/>
            <person name="Batley J."/>
            <person name="Snowdon R.J."/>
            <person name="Tost J."/>
            <person name="Edwards D."/>
            <person name="Zhou Y."/>
            <person name="Hua W."/>
            <person name="Sharpe A.G."/>
            <person name="Paterson A.H."/>
            <person name="Guan C."/>
            <person name="Wincker P."/>
        </authorList>
    </citation>
    <scope>NUCLEOTIDE SEQUENCE [LARGE SCALE GENOMIC DNA]</scope>
    <source>
        <strain evidence="2">cv. Darmor-bzh</strain>
    </source>
</reference>
<keyword evidence="2" id="KW-1185">Reference proteome</keyword>